<protein>
    <submittedName>
        <fullName evidence="1">Uncharacterized protein</fullName>
    </submittedName>
</protein>
<evidence type="ECO:0000313" key="2">
    <source>
        <dbReference type="Proteomes" id="UP000318529"/>
    </source>
</evidence>
<organism evidence="1 2">
    <name type="scientific">Azospirillum brasilense</name>
    <dbReference type="NCBI Taxonomy" id="192"/>
    <lineage>
        <taxon>Bacteria</taxon>
        <taxon>Pseudomonadati</taxon>
        <taxon>Pseudomonadota</taxon>
        <taxon>Alphaproteobacteria</taxon>
        <taxon>Rhodospirillales</taxon>
        <taxon>Azospirillaceae</taxon>
        <taxon>Azospirillum</taxon>
    </lineage>
</organism>
<comment type="caution">
    <text evidence="1">The sequence shown here is derived from an EMBL/GenBank/DDBJ whole genome shotgun (WGS) entry which is preliminary data.</text>
</comment>
<dbReference type="EMBL" id="VITH01000019">
    <property type="protein sequence ID" value="TWA76447.1"/>
    <property type="molecule type" value="Genomic_DNA"/>
</dbReference>
<dbReference type="RefSeq" id="WP_145690075.1">
    <property type="nucleotide sequence ID" value="NZ_VITH01000019.1"/>
</dbReference>
<name>A0A560BUZ3_AZOBR</name>
<dbReference type="AlphaFoldDB" id="A0A560BUZ3"/>
<reference evidence="1 2" key="1">
    <citation type="submission" date="2019-06" db="EMBL/GenBank/DDBJ databases">
        <title>Genomic Encyclopedia of Type Strains, Phase IV (KMG-V): Genome sequencing to study the core and pangenomes of soil and plant-associated prokaryotes.</title>
        <authorList>
            <person name="Whitman W."/>
        </authorList>
    </citation>
    <scope>NUCLEOTIDE SEQUENCE [LARGE SCALE GENOMIC DNA]</scope>
    <source>
        <strain evidence="1 2">BR 11650</strain>
    </source>
</reference>
<proteinExistence type="predicted"/>
<accession>A0A560BUZ3</accession>
<sequence length="385" mass="39837">MALRTRNQALLAKIETTEGVDAAPVPGTDAVLIENLQHSYNPNIIQTNEHTGSLDSRGPIAGGMTVQVTFDVFLKGSGAPGTAPEWGKLLRACGWAETITSTAIPAAPEACAAGGTTTTAVLGTSAGTTAQMYRGMPIVFTNTVTGTSFITDYTAGKTATLADTMSGAIVATTSYQIPVNVRYSPASINIPSVTLYSYRDGKLLKVTGARGTATLEFTSGGVGRMRCTFTGMFGSQTDTPVPAHSTMPTDSTRPPIWKGGRALVNRSKAAMASLSVDFGNQMTNPDNPNAAEGYDPAIITARNMTGSCDPLEELVATRDAIADFRAGNAQPIGLSYGAVAGNRVGLTIPAGTYTNVQPGDRGGLATQGLQFACTGQDAGAFLTLY</sequence>
<dbReference type="Proteomes" id="UP000318529">
    <property type="component" value="Unassembled WGS sequence"/>
</dbReference>
<gene>
    <name evidence="1" type="ORF">FBZ83_11998</name>
</gene>
<evidence type="ECO:0000313" key="1">
    <source>
        <dbReference type="EMBL" id="TWA76447.1"/>
    </source>
</evidence>